<dbReference type="EMBL" id="CP133619">
    <property type="protein sequence ID" value="WMV41241.1"/>
    <property type="molecule type" value="Genomic_DNA"/>
</dbReference>
<dbReference type="Proteomes" id="UP001234989">
    <property type="component" value="Chromosome 8"/>
</dbReference>
<gene>
    <name evidence="1" type="ORF">MTR67_034626</name>
</gene>
<keyword evidence="2" id="KW-1185">Reference proteome</keyword>
<evidence type="ECO:0008006" key="3">
    <source>
        <dbReference type="Google" id="ProtNLM"/>
    </source>
</evidence>
<evidence type="ECO:0000313" key="1">
    <source>
        <dbReference type="EMBL" id="WMV41241.1"/>
    </source>
</evidence>
<dbReference type="GO" id="GO:0003676">
    <property type="term" value="F:nucleic acid binding"/>
    <property type="evidence" value="ECO:0007669"/>
    <property type="project" value="InterPro"/>
</dbReference>
<evidence type="ECO:0000313" key="2">
    <source>
        <dbReference type="Proteomes" id="UP001234989"/>
    </source>
</evidence>
<dbReference type="PANTHER" id="PTHR45835">
    <property type="entry name" value="YALI0A06105P"/>
    <property type="match status" value="1"/>
</dbReference>
<dbReference type="Gene3D" id="3.30.420.10">
    <property type="entry name" value="Ribonuclease H-like superfamily/Ribonuclease H"/>
    <property type="match status" value="1"/>
</dbReference>
<organism evidence="1 2">
    <name type="scientific">Solanum verrucosum</name>
    <dbReference type="NCBI Taxonomy" id="315347"/>
    <lineage>
        <taxon>Eukaryota</taxon>
        <taxon>Viridiplantae</taxon>
        <taxon>Streptophyta</taxon>
        <taxon>Embryophyta</taxon>
        <taxon>Tracheophyta</taxon>
        <taxon>Spermatophyta</taxon>
        <taxon>Magnoliopsida</taxon>
        <taxon>eudicotyledons</taxon>
        <taxon>Gunneridae</taxon>
        <taxon>Pentapetalae</taxon>
        <taxon>asterids</taxon>
        <taxon>lamiids</taxon>
        <taxon>Solanales</taxon>
        <taxon>Solanaceae</taxon>
        <taxon>Solanoideae</taxon>
        <taxon>Solaneae</taxon>
        <taxon>Solanum</taxon>
    </lineage>
</organism>
<sequence length="203" mass="23174">MNILYHPGKANVVADALSRLSMGSLVHLPCVKQEIVRDVHKLASLGVQFFEAEDGRVIVQNTTESSLVALVKEKQYDDPIFLQYREGIREHRITAFNIAEDGTLRCQDPKGNWDVHTPLIEFAYNNSYHSRIGMAPFEALHGRRCRSPIGWFEVGEIQILGPNLIHQAVEKIKLIKEQLKTAQSRQKSYAVVHRRDIEFQVDD</sequence>
<name>A0AAF0U8S6_SOLVR</name>
<proteinExistence type="predicted"/>
<accession>A0AAF0U8S6</accession>
<dbReference type="AlphaFoldDB" id="A0AAF0U8S6"/>
<reference evidence="1" key="1">
    <citation type="submission" date="2023-08" db="EMBL/GenBank/DDBJ databases">
        <title>A de novo genome assembly of Solanum verrucosum Schlechtendal, a Mexican diploid species geographically isolated from the other diploid A-genome species in potato relatives.</title>
        <authorList>
            <person name="Hosaka K."/>
        </authorList>
    </citation>
    <scope>NUCLEOTIDE SEQUENCE</scope>
    <source>
        <tissue evidence="1">Young leaves</tissue>
    </source>
</reference>
<protein>
    <recommendedName>
        <fullName evidence="3">Polyprotein</fullName>
    </recommendedName>
</protein>
<dbReference type="InterPro" id="IPR036397">
    <property type="entry name" value="RNaseH_sf"/>
</dbReference>
<dbReference type="PANTHER" id="PTHR45835:SF91">
    <property type="entry name" value="RETROTRANSPOSON, TY3-GYPSY SUBCLASS-LIKE PROTEIN"/>
    <property type="match status" value="1"/>
</dbReference>